<organism evidence="2 3">
    <name type="scientific">Aeromonas veronii</name>
    <dbReference type="NCBI Taxonomy" id="654"/>
    <lineage>
        <taxon>Bacteria</taxon>
        <taxon>Pseudomonadati</taxon>
        <taxon>Pseudomonadota</taxon>
        <taxon>Gammaproteobacteria</taxon>
        <taxon>Aeromonadales</taxon>
        <taxon>Aeromonadaceae</taxon>
        <taxon>Aeromonas</taxon>
    </lineage>
</organism>
<protein>
    <recommendedName>
        <fullName evidence="1">Abortive phage infection protein C-terminal domain-containing protein</fullName>
    </recommendedName>
</protein>
<evidence type="ECO:0000259" key="1">
    <source>
        <dbReference type="Pfam" id="PF10592"/>
    </source>
</evidence>
<dbReference type="EMBL" id="PZKL01000032">
    <property type="protein sequence ID" value="PTH80748.1"/>
    <property type="molecule type" value="Genomic_DNA"/>
</dbReference>
<feature type="domain" description="Abortive phage infection protein C-terminal" evidence="1">
    <location>
        <begin position="260"/>
        <end position="493"/>
    </location>
</feature>
<reference evidence="2 3" key="1">
    <citation type="submission" date="2018-03" db="EMBL/GenBank/DDBJ databases">
        <title>Aeromonas veronii whole genome sequencing and analysis.</title>
        <authorList>
            <person name="Xie H."/>
            <person name="Liu T."/>
            <person name="Wang K."/>
        </authorList>
    </citation>
    <scope>NUCLEOTIDE SEQUENCE [LARGE SCALE GENOMIC DNA]</scope>
    <source>
        <strain evidence="2 3">XH.VA.1</strain>
    </source>
</reference>
<accession>A0A2T4N1P8</accession>
<evidence type="ECO:0000313" key="3">
    <source>
        <dbReference type="Proteomes" id="UP000241986"/>
    </source>
</evidence>
<sequence>MAINPIIRAQIKTFREMNPHEEMNDSELFEVMSIFSIENGVLGENIDPFKAHLKGDEFGIDGVAISIQGKLCTDVDEAAEILSIGKNHSSEFHFYQSKISDNLDYGEISKFLDAVYDFFTEQKLIKGDQIECLFDVKGEIYNAAAKTSPALKCYYCTTGSGSISELINRLIQTNKIRLNELNIFSSVLIECVGAKVIQNGFRSATNSTSASINFQKAITMPLHESVDEAYIGYVPASEILKIALGEPDQDGIRHINRSIFYDNVRDFNPDSDINKSIIAELEAGGHESFVFKNNGITVVSKSIDRKGDIFNLEDYQIVNGCQTTNILSHIHDNVDKISVPLRLIGCSNTDFISSIIIGTNRQNEVREDQFWALLPFMKDLEEYCAAQSGEDRIFIERRDNQYRDISVERTRILRPSDLMKVAAAMFFFQPHRAARDHRGIRKEFRNKIFSKSHNVELYHVAALALYKFDFLLRTSKIERSRGIFRFYILYALVRKHWDQPTLLEAPPKSQRALKDKVSAVLNDNEKFVEHIEEVAIKLESILSRYSVSTREKIRDFIRTETMVDEFNKGLLNKNVRVNPHKQIL</sequence>
<dbReference type="InterPro" id="IPR018891">
    <property type="entry name" value="AIPR_C"/>
</dbReference>
<dbReference type="AlphaFoldDB" id="A0A2T4N1P8"/>
<comment type="caution">
    <text evidence="2">The sequence shown here is derived from an EMBL/GenBank/DDBJ whole genome shotgun (WGS) entry which is preliminary data.</text>
</comment>
<gene>
    <name evidence="2" type="ORF">DAA48_14120</name>
</gene>
<dbReference type="Proteomes" id="UP000241986">
    <property type="component" value="Unassembled WGS sequence"/>
</dbReference>
<dbReference type="Pfam" id="PF10592">
    <property type="entry name" value="AIPR"/>
    <property type="match status" value="1"/>
</dbReference>
<dbReference type="RefSeq" id="WP_107683696.1">
    <property type="nucleotide sequence ID" value="NZ_CAWQUB010000001.1"/>
</dbReference>
<name>A0A2T4N1P8_AERVE</name>
<evidence type="ECO:0000313" key="2">
    <source>
        <dbReference type="EMBL" id="PTH80748.1"/>
    </source>
</evidence>
<proteinExistence type="predicted"/>